<dbReference type="SUPFAM" id="SSF47384">
    <property type="entry name" value="Homodimeric domain of signal transducing histidine kinase"/>
    <property type="match status" value="1"/>
</dbReference>
<dbReference type="InterPro" id="IPR003594">
    <property type="entry name" value="HATPase_dom"/>
</dbReference>
<evidence type="ECO:0000256" key="7">
    <source>
        <dbReference type="ARBA" id="ARBA00022989"/>
    </source>
</evidence>
<keyword evidence="7 8" id="KW-1133">Transmembrane helix</keyword>
<reference evidence="10 11" key="1">
    <citation type="submission" date="2017-04" db="EMBL/GenBank/DDBJ databases">
        <title>Complete genome sequence of Flavobacterium kingsejong AJ004.</title>
        <authorList>
            <person name="Lee P.C."/>
        </authorList>
    </citation>
    <scope>NUCLEOTIDE SEQUENCE [LARGE SCALE GENOMIC DNA]</scope>
    <source>
        <strain evidence="10 11">AJ004</strain>
    </source>
</reference>
<protein>
    <recommendedName>
        <fullName evidence="2">histidine kinase</fullName>
        <ecNumber evidence="2">2.7.13.3</ecNumber>
    </recommendedName>
</protein>
<dbReference type="EMBL" id="CP020919">
    <property type="protein sequence ID" value="AWG26323.1"/>
    <property type="molecule type" value="Genomic_DNA"/>
</dbReference>
<keyword evidence="5 8" id="KW-0812">Transmembrane</keyword>
<keyword evidence="8" id="KW-0472">Membrane</keyword>
<sequence length="422" mass="47968">MRLNYRYTIAYSLITFFVLLIGLAIVYTAVKRSSAQATIGELKHLNRVVANQLSSSEDYSSHPSRKNVTIEKLTGIPNTTEKVDYNIVWNAELQNKVMNVSLATVHQVGTDYYRITSHTFMIITEDIYLNGIFMVFAWTFIFLISMVIISSEVISGYILAPFNATLYSIQKFALHQQTNIKFQKTSTLEFQELNRFLLKMTENAKKDYWALKEFSENASHELQTPIAVIKAKIELLIQSKLDESQLTQLMSMLDELEKLSKINQSLTLLTKLENFQANTNSVTNISSIVSETLLSFADLIEMKQITVKSHLIDLVYIPMEESLSRILLNNLLSNAIRHNWISGSIELMVSPSGLMIRNTGNQPLVPTEELFGRFKKDNQSLNSIGIGLAIVKKICEIFGHTITYHFIAGYHTIEIAFVQPEK</sequence>
<dbReference type="SUPFAM" id="SSF55874">
    <property type="entry name" value="ATPase domain of HSP90 chaperone/DNA topoisomerase II/histidine kinase"/>
    <property type="match status" value="1"/>
</dbReference>
<dbReference type="PANTHER" id="PTHR45436:SF5">
    <property type="entry name" value="SENSOR HISTIDINE KINASE TRCS"/>
    <property type="match status" value="1"/>
</dbReference>
<dbReference type="AlphaFoldDB" id="A0A2S1LRD1"/>
<keyword evidence="4" id="KW-0808">Transferase</keyword>
<evidence type="ECO:0000256" key="8">
    <source>
        <dbReference type="SAM" id="Phobius"/>
    </source>
</evidence>
<dbReference type="InterPro" id="IPR003661">
    <property type="entry name" value="HisK_dim/P_dom"/>
</dbReference>
<dbReference type="InterPro" id="IPR005467">
    <property type="entry name" value="His_kinase_dom"/>
</dbReference>
<evidence type="ECO:0000256" key="3">
    <source>
        <dbReference type="ARBA" id="ARBA00022553"/>
    </source>
</evidence>
<dbReference type="RefSeq" id="WP_108737848.1">
    <property type="nucleotide sequence ID" value="NZ_CP020919.1"/>
</dbReference>
<dbReference type="Pfam" id="PF02518">
    <property type="entry name" value="HATPase_c"/>
    <property type="match status" value="1"/>
</dbReference>
<dbReference type="InterPro" id="IPR036890">
    <property type="entry name" value="HATPase_C_sf"/>
</dbReference>
<dbReference type="Gene3D" id="3.30.565.10">
    <property type="entry name" value="Histidine kinase-like ATPase, C-terminal domain"/>
    <property type="match status" value="1"/>
</dbReference>
<dbReference type="PANTHER" id="PTHR45436">
    <property type="entry name" value="SENSOR HISTIDINE KINASE YKOH"/>
    <property type="match status" value="1"/>
</dbReference>
<dbReference type="SMART" id="SM00388">
    <property type="entry name" value="HisKA"/>
    <property type="match status" value="1"/>
</dbReference>
<proteinExistence type="predicted"/>
<keyword evidence="6" id="KW-0418">Kinase</keyword>
<evidence type="ECO:0000256" key="2">
    <source>
        <dbReference type="ARBA" id="ARBA00012438"/>
    </source>
</evidence>
<dbReference type="CDD" id="cd00082">
    <property type="entry name" value="HisKA"/>
    <property type="match status" value="1"/>
</dbReference>
<dbReference type="InterPro" id="IPR036097">
    <property type="entry name" value="HisK_dim/P_sf"/>
</dbReference>
<dbReference type="PROSITE" id="PS50109">
    <property type="entry name" value="HIS_KIN"/>
    <property type="match status" value="1"/>
</dbReference>
<keyword evidence="11" id="KW-1185">Reference proteome</keyword>
<evidence type="ECO:0000313" key="11">
    <source>
        <dbReference type="Proteomes" id="UP000244677"/>
    </source>
</evidence>
<comment type="catalytic activity">
    <reaction evidence="1">
        <text>ATP + protein L-histidine = ADP + protein N-phospho-L-histidine.</text>
        <dbReference type="EC" id="2.7.13.3"/>
    </reaction>
</comment>
<evidence type="ECO:0000313" key="10">
    <source>
        <dbReference type="EMBL" id="AWG26323.1"/>
    </source>
</evidence>
<feature type="domain" description="Histidine kinase" evidence="9">
    <location>
        <begin position="217"/>
        <end position="422"/>
    </location>
</feature>
<dbReference type="GO" id="GO:0005886">
    <property type="term" value="C:plasma membrane"/>
    <property type="evidence" value="ECO:0007669"/>
    <property type="project" value="TreeGrafter"/>
</dbReference>
<feature type="transmembrane region" description="Helical" evidence="8">
    <location>
        <begin position="6"/>
        <end position="30"/>
    </location>
</feature>
<organism evidence="10 11">
    <name type="scientific">Flavobacterium kingsejongi</name>
    <dbReference type="NCBI Taxonomy" id="1678728"/>
    <lineage>
        <taxon>Bacteria</taxon>
        <taxon>Pseudomonadati</taxon>
        <taxon>Bacteroidota</taxon>
        <taxon>Flavobacteriia</taxon>
        <taxon>Flavobacteriales</taxon>
        <taxon>Flavobacteriaceae</taxon>
        <taxon>Flavobacterium</taxon>
    </lineage>
</organism>
<dbReference type="Proteomes" id="UP000244677">
    <property type="component" value="Chromosome"/>
</dbReference>
<gene>
    <name evidence="10" type="ORF">FK004_14340</name>
</gene>
<dbReference type="EC" id="2.7.13.3" evidence="2"/>
<evidence type="ECO:0000259" key="9">
    <source>
        <dbReference type="PROSITE" id="PS50109"/>
    </source>
</evidence>
<evidence type="ECO:0000256" key="6">
    <source>
        <dbReference type="ARBA" id="ARBA00022777"/>
    </source>
</evidence>
<dbReference type="SMART" id="SM00387">
    <property type="entry name" value="HATPase_c"/>
    <property type="match status" value="1"/>
</dbReference>
<dbReference type="Pfam" id="PF00512">
    <property type="entry name" value="HisKA"/>
    <property type="match status" value="1"/>
</dbReference>
<evidence type="ECO:0000256" key="5">
    <source>
        <dbReference type="ARBA" id="ARBA00022692"/>
    </source>
</evidence>
<feature type="transmembrane region" description="Helical" evidence="8">
    <location>
        <begin position="127"/>
        <end position="148"/>
    </location>
</feature>
<dbReference type="KEGG" id="fki:FK004_14340"/>
<dbReference type="Gene3D" id="1.10.287.130">
    <property type="match status" value="1"/>
</dbReference>
<dbReference type="OrthoDB" id="1522504at2"/>
<keyword evidence="3" id="KW-0597">Phosphoprotein</keyword>
<evidence type="ECO:0000256" key="4">
    <source>
        <dbReference type="ARBA" id="ARBA00022679"/>
    </source>
</evidence>
<evidence type="ECO:0000256" key="1">
    <source>
        <dbReference type="ARBA" id="ARBA00000085"/>
    </source>
</evidence>
<dbReference type="GO" id="GO:0000155">
    <property type="term" value="F:phosphorelay sensor kinase activity"/>
    <property type="evidence" value="ECO:0007669"/>
    <property type="project" value="InterPro"/>
</dbReference>
<name>A0A2S1LRD1_9FLAO</name>
<dbReference type="InterPro" id="IPR050428">
    <property type="entry name" value="TCS_sensor_his_kinase"/>
</dbReference>
<accession>A0A2S1LRD1</accession>